<dbReference type="InterPro" id="IPR015955">
    <property type="entry name" value="Lactate_DH/Glyco_Ohase_4_C"/>
</dbReference>
<keyword evidence="7 11" id="KW-0326">Glycosidase</keyword>
<accession>A0AAP4B8S0</accession>
<sequence>MKEKIKIVTIGGGSSYTPELMEGFIRRYQELPVGEIWLVDVDAGKEKVEIVSRLAQRMWDAAGYPVQVHVTLDRREALPGADFVTTQFRVGQLEARIKDERIPSLHGMLGQETNGAGGIFKAFRTIPVIGQIIENMRELCPDAWLINFTNPSGMITEAAIRKFGWKKTIGLCNVPGIAEMKEPENIGCRPGELVYQFAGLNHFHWHRVWDKDGNEVTEKLLEHINERNGGTPVNIYQAPFPMELLHSMKMIPCGYHRYYYNADEMLAHSMEEFRKGGTRAEQMHRVEKELFDLYRNPELKEKPEQLGKRGGAYYSDTACECISAIYNNKQKRMTVSTENRGAISCLPADSIVEVSSLISAKGAEPVAWGEMPPAERGWLQVMKAMEECVIEAAITGDYGLALEAFTLNPLIPGGKEGKKVLDELLVAHETYLPQFADKIAELKAAGVETEDEVVRDLLRRGL</sequence>
<feature type="binding site" evidence="9">
    <location>
        <position position="202"/>
    </location>
    <ligand>
        <name>Mn(2+)</name>
        <dbReference type="ChEBI" id="CHEBI:29035"/>
    </ligand>
</feature>
<dbReference type="Pfam" id="PF11975">
    <property type="entry name" value="Glyco_hydro_4C"/>
    <property type="match status" value="1"/>
</dbReference>
<dbReference type="Pfam" id="PF02056">
    <property type="entry name" value="Glyco_hydro_4"/>
    <property type="match status" value="1"/>
</dbReference>
<keyword evidence="6 9" id="KW-0464">Manganese</keyword>
<gene>
    <name evidence="13" type="ORF">QJ036_02360</name>
</gene>
<feature type="binding site" evidence="8">
    <location>
        <position position="96"/>
    </location>
    <ligand>
        <name>substrate</name>
    </ligand>
</feature>
<dbReference type="GO" id="GO:0046872">
    <property type="term" value="F:metal ion binding"/>
    <property type="evidence" value="ECO:0007669"/>
    <property type="project" value="UniProtKB-KW"/>
</dbReference>
<organism evidence="13 14">
    <name type="scientific">Fusibacillus kribbianus</name>
    <dbReference type="NCBI Taxonomy" id="3044208"/>
    <lineage>
        <taxon>Bacteria</taxon>
        <taxon>Bacillati</taxon>
        <taxon>Bacillota</taxon>
        <taxon>Clostridia</taxon>
        <taxon>Lachnospirales</taxon>
        <taxon>Lachnospiraceae</taxon>
        <taxon>Fusibacillus</taxon>
    </lineage>
</organism>
<dbReference type="SUPFAM" id="SSF51735">
    <property type="entry name" value="NAD(P)-binding Rossmann-fold domains"/>
    <property type="match status" value="1"/>
</dbReference>
<protein>
    <submittedName>
        <fullName evidence="13">6-phospho-beta-glucosidase</fullName>
        <ecNumber evidence="13">3.2.1.86</ecNumber>
    </submittedName>
</protein>
<dbReference type="PANTHER" id="PTHR32092">
    <property type="entry name" value="6-PHOSPHO-BETA-GLUCOSIDASE-RELATED"/>
    <property type="match status" value="1"/>
</dbReference>
<keyword evidence="3 9" id="KW-0479">Metal-binding</keyword>
<proteinExistence type="inferred from homology"/>
<dbReference type="InterPro" id="IPR019802">
    <property type="entry name" value="GlycHydrolase_4_CS"/>
</dbReference>
<dbReference type="GO" id="GO:0016616">
    <property type="term" value="F:oxidoreductase activity, acting on the CH-OH group of donors, NAD or NADP as acceptor"/>
    <property type="evidence" value="ECO:0007669"/>
    <property type="project" value="InterPro"/>
</dbReference>
<dbReference type="PANTHER" id="PTHR32092:SF5">
    <property type="entry name" value="6-PHOSPHO-BETA-GLUCOSIDASE"/>
    <property type="match status" value="1"/>
</dbReference>
<dbReference type="Proteomes" id="UP001300383">
    <property type="component" value="Unassembled WGS sequence"/>
</dbReference>
<evidence type="ECO:0000313" key="13">
    <source>
        <dbReference type="EMBL" id="MDI9241322.1"/>
    </source>
</evidence>
<keyword evidence="9" id="KW-0170">Cobalt</keyword>
<dbReference type="AlphaFoldDB" id="A0AAP4B8S0"/>
<dbReference type="SUPFAM" id="SSF56327">
    <property type="entry name" value="LDH C-terminal domain-like"/>
    <property type="match status" value="1"/>
</dbReference>
<dbReference type="InterPro" id="IPR036291">
    <property type="entry name" value="NAD(P)-bd_dom_sf"/>
</dbReference>
<feature type="binding site" evidence="8">
    <location>
        <position position="150"/>
    </location>
    <ligand>
        <name>substrate</name>
    </ligand>
</feature>
<comment type="subunit">
    <text evidence="2">Homotetramer.</text>
</comment>
<evidence type="ECO:0000256" key="1">
    <source>
        <dbReference type="ARBA" id="ARBA00010141"/>
    </source>
</evidence>
<keyword evidence="4 11" id="KW-0378">Hydrolase</keyword>
<evidence type="ECO:0000256" key="11">
    <source>
        <dbReference type="RuleBase" id="RU361152"/>
    </source>
</evidence>
<feature type="binding site" evidence="9">
    <location>
        <position position="172"/>
    </location>
    <ligand>
        <name>Mn(2+)</name>
        <dbReference type="ChEBI" id="CHEBI:29035"/>
    </ligand>
</feature>
<evidence type="ECO:0000259" key="12">
    <source>
        <dbReference type="Pfam" id="PF11975"/>
    </source>
</evidence>
<comment type="similarity">
    <text evidence="1 11">Belongs to the glycosyl hydrolase 4 family.</text>
</comment>
<evidence type="ECO:0000256" key="5">
    <source>
        <dbReference type="ARBA" id="ARBA00023027"/>
    </source>
</evidence>
<dbReference type="PROSITE" id="PS01324">
    <property type="entry name" value="GLYCOSYL_HYDROL_F4"/>
    <property type="match status" value="1"/>
</dbReference>
<dbReference type="Gene3D" id="3.90.110.10">
    <property type="entry name" value="Lactate dehydrogenase/glycoside hydrolase, family 4, C-terminal"/>
    <property type="match status" value="1"/>
</dbReference>
<evidence type="ECO:0000256" key="4">
    <source>
        <dbReference type="ARBA" id="ARBA00022801"/>
    </source>
</evidence>
<dbReference type="InterPro" id="IPR022616">
    <property type="entry name" value="Glyco_hydro_4_C"/>
</dbReference>
<dbReference type="PRINTS" id="PR00732">
    <property type="entry name" value="GLHYDRLASE4"/>
</dbReference>
<feature type="domain" description="Glycosyl hydrolase family 4 C-terminal" evidence="12">
    <location>
        <begin position="197"/>
        <end position="411"/>
    </location>
</feature>
<dbReference type="CDD" id="cd05296">
    <property type="entry name" value="GH4_P_beta_glucosidase"/>
    <property type="match status" value="1"/>
</dbReference>
<evidence type="ECO:0000256" key="2">
    <source>
        <dbReference type="ARBA" id="ARBA00011881"/>
    </source>
</evidence>
<dbReference type="GO" id="GO:0005975">
    <property type="term" value="P:carbohydrate metabolic process"/>
    <property type="evidence" value="ECO:0007669"/>
    <property type="project" value="InterPro"/>
</dbReference>
<feature type="site" description="Increases basicity of active site Tyr" evidence="10">
    <location>
        <position position="112"/>
    </location>
</feature>
<keyword evidence="9" id="KW-0533">Nickel</keyword>
<evidence type="ECO:0000256" key="8">
    <source>
        <dbReference type="PIRSR" id="PIRSR601088-2"/>
    </source>
</evidence>
<name>A0AAP4B8S0_9FIRM</name>
<dbReference type="GO" id="GO:0008706">
    <property type="term" value="F:6-phospho-beta-glucosidase activity"/>
    <property type="evidence" value="ECO:0007669"/>
    <property type="project" value="UniProtKB-EC"/>
</dbReference>
<dbReference type="Gene3D" id="3.40.50.720">
    <property type="entry name" value="NAD(P)-binding Rossmann-like Domain"/>
    <property type="match status" value="1"/>
</dbReference>
<dbReference type="RefSeq" id="WP_283229831.1">
    <property type="nucleotide sequence ID" value="NZ_JASGBQ010000002.1"/>
</dbReference>
<comment type="caution">
    <text evidence="13">The sequence shown here is derived from an EMBL/GenBank/DDBJ whole genome shotgun (WGS) entry which is preliminary data.</text>
</comment>
<dbReference type="EMBL" id="JASGBQ010000002">
    <property type="protein sequence ID" value="MDI9241322.1"/>
    <property type="molecule type" value="Genomic_DNA"/>
</dbReference>
<evidence type="ECO:0000256" key="9">
    <source>
        <dbReference type="PIRSR" id="PIRSR601088-3"/>
    </source>
</evidence>
<comment type="cofactor">
    <cofactor evidence="11">
        <name>NAD(+)</name>
        <dbReference type="ChEBI" id="CHEBI:57540"/>
    </cofactor>
    <text evidence="11">Binds 1 NAD(+) per subunit.</text>
</comment>
<keyword evidence="9" id="KW-0408">Iron</keyword>
<reference evidence="13 14" key="1">
    <citation type="submission" date="2023-05" db="EMBL/GenBank/DDBJ databases">
        <title>[ruminococcus] sp. nov., isolated from a pig farm feces dump.</title>
        <authorList>
            <person name="Chang Y.-H."/>
        </authorList>
    </citation>
    <scope>NUCLEOTIDE SEQUENCE [LARGE SCALE GENOMIC DNA]</scope>
    <source>
        <strain evidence="13 14">YH-rum2234</strain>
    </source>
</reference>
<dbReference type="InterPro" id="IPR001088">
    <property type="entry name" value="Glyco_hydro_4"/>
</dbReference>
<keyword evidence="14" id="KW-1185">Reference proteome</keyword>
<evidence type="ECO:0000256" key="6">
    <source>
        <dbReference type="ARBA" id="ARBA00023211"/>
    </source>
</evidence>
<evidence type="ECO:0000256" key="10">
    <source>
        <dbReference type="PIRSR" id="PIRSR601088-4"/>
    </source>
</evidence>
<keyword evidence="5 11" id="KW-0520">NAD</keyword>
<evidence type="ECO:0000256" key="7">
    <source>
        <dbReference type="ARBA" id="ARBA00023295"/>
    </source>
</evidence>
<evidence type="ECO:0000256" key="3">
    <source>
        <dbReference type="ARBA" id="ARBA00022723"/>
    </source>
</evidence>
<dbReference type="EC" id="3.2.1.86" evidence="13"/>
<evidence type="ECO:0000313" key="14">
    <source>
        <dbReference type="Proteomes" id="UP001300383"/>
    </source>
</evidence>